<reference evidence="4 5" key="1">
    <citation type="submission" date="2013-07" db="EMBL/GenBank/DDBJ databases">
        <title>Comparative Genomic and Metabolomic Analysis of Twelve Strains of Pseudoalteromonas luteoviolacea.</title>
        <authorList>
            <person name="Vynne N.G."/>
            <person name="Mansson M."/>
            <person name="Gram L."/>
        </authorList>
    </citation>
    <scope>NUCLEOTIDE SEQUENCE [LARGE SCALE GENOMIC DNA]</scope>
    <source>
        <strain evidence="4 5">CPMOR-1</strain>
    </source>
</reference>
<keyword evidence="1" id="KW-0596">Phosphopantetheine</keyword>
<evidence type="ECO:0000256" key="2">
    <source>
        <dbReference type="ARBA" id="ARBA00022553"/>
    </source>
</evidence>
<dbReference type="Pfam" id="PF00550">
    <property type="entry name" value="PP-binding"/>
    <property type="match status" value="1"/>
</dbReference>
<keyword evidence="2" id="KW-0597">Phosphoprotein</keyword>
<dbReference type="InterPro" id="IPR006162">
    <property type="entry name" value="Ppantetheine_attach_site"/>
</dbReference>
<name>A0A167KU37_9GAMM</name>
<dbReference type="InterPro" id="IPR036736">
    <property type="entry name" value="ACP-like_sf"/>
</dbReference>
<sequence length="75" mass="8580">MLEDIKDSIVLIAELDSAEEVKLESRFLEDIGLDSLMMIDLVVDVEKKFKIKIGEEEVFNLQVVNDLVEKVKSKI</sequence>
<evidence type="ECO:0000256" key="1">
    <source>
        <dbReference type="ARBA" id="ARBA00022450"/>
    </source>
</evidence>
<accession>A0A167KU37</accession>
<dbReference type="Proteomes" id="UP000076486">
    <property type="component" value="Unassembled WGS sequence"/>
</dbReference>
<evidence type="ECO:0000259" key="3">
    <source>
        <dbReference type="PROSITE" id="PS50075"/>
    </source>
</evidence>
<comment type="caution">
    <text evidence="4">The sequence shown here is derived from an EMBL/GenBank/DDBJ whole genome shotgun (WGS) entry which is preliminary data.</text>
</comment>
<protein>
    <recommendedName>
        <fullName evidence="3">Carrier domain-containing protein</fullName>
    </recommendedName>
</protein>
<dbReference type="InterPro" id="IPR009081">
    <property type="entry name" value="PP-bd_ACP"/>
</dbReference>
<dbReference type="PROSITE" id="PS00012">
    <property type="entry name" value="PHOSPHOPANTETHEINE"/>
    <property type="match status" value="1"/>
</dbReference>
<dbReference type="EMBL" id="AUYC01000028">
    <property type="protein sequence ID" value="KZN63271.1"/>
    <property type="molecule type" value="Genomic_DNA"/>
</dbReference>
<dbReference type="SUPFAM" id="SSF47336">
    <property type="entry name" value="ACP-like"/>
    <property type="match status" value="1"/>
</dbReference>
<dbReference type="PATRIC" id="fig|1365248.3.peg.2467"/>
<evidence type="ECO:0000313" key="4">
    <source>
        <dbReference type="EMBL" id="KZN63271.1"/>
    </source>
</evidence>
<feature type="domain" description="Carrier" evidence="3">
    <location>
        <begin position="1"/>
        <end position="75"/>
    </location>
</feature>
<proteinExistence type="predicted"/>
<gene>
    <name evidence="4" type="ORF">N473_17740</name>
</gene>
<organism evidence="4 5">
    <name type="scientific">Pseudoalteromonas luteoviolacea CPMOR-1</name>
    <dbReference type="NCBI Taxonomy" id="1365248"/>
    <lineage>
        <taxon>Bacteria</taxon>
        <taxon>Pseudomonadati</taxon>
        <taxon>Pseudomonadota</taxon>
        <taxon>Gammaproteobacteria</taxon>
        <taxon>Alteromonadales</taxon>
        <taxon>Pseudoalteromonadaceae</taxon>
        <taxon>Pseudoalteromonas</taxon>
    </lineage>
</organism>
<dbReference type="RefSeq" id="WP_063368070.1">
    <property type="nucleotide sequence ID" value="NZ_AUYC01000028.1"/>
</dbReference>
<evidence type="ECO:0000313" key="5">
    <source>
        <dbReference type="Proteomes" id="UP000076486"/>
    </source>
</evidence>
<dbReference type="Gene3D" id="1.10.1200.10">
    <property type="entry name" value="ACP-like"/>
    <property type="match status" value="1"/>
</dbReference>
<dbReference type="AlphaFoldDB" id="A0A167KU37"/>
<dbReference type="PROSITE" id="PS50075">
    <property type="entry name" value="CARRIER"/>
    <property type="match status" value="1"/>
</dbReference>